<dbReference type="Pfam" id="PF17482">
    <property type="entry name" value="Phage_sheath_1C"/>
    <property type="match status" value="1"/>
</dbReference>
<feature type="domain" description="Tail sheath protein C-terminal" evidence="2">
    <location>
        <begin position="2"/>
        <end position="114"/>
    </location>
</feature>
<sequence>RPDPSYLDLTTPHTLGYIRYATVNRITQKFPRHKLADDGQDFDPTQPIVTPSIINIELIALYMDLRDAGIVENVENYKEALYCERDKNDRNRVNVIASPDLVNQFRVFAMMNQFVL</sequence>
<evidence type="ECO:0000313" key="3">
    <source>
        <dbReference type="EMBL" id="EGU31251.1"/>
    </source>
</evidence>
<dbReference type="InterPro" id="IPR020287">
    <property type="entry name" value="Tail_sheath_C"/>
</dbReference>
<dbReference type="RefSeq" id="WP_005598592.1">
    <property type="nucleotide sequence ID" value="NZ_AFWE01000202.1"/>
</dbReference>
<accession>F9RTC4</accession>
<protein>
    <submittedName>
        <fullName evidence="3">Putative tail sheath protein</fullName>
    </submittedName>
</protein>
<evidence type="ECO:0000313" key="4">
    <source>
        <dbReference type="Proteomes" id="UP000004349"/>
    </source>
</evidence>
<dbReference type="EMBL" id="AFWE01000202">
    <property type="protein sequence ID" value="EGU31251.1"/>
    <property type="molecule type" value="Genomic_DNA"/>
</dbReference>
<reference evidence="3 4" key="1">
    <citation type="journal article" date="2012" name="Int. J. Syst. Evol. Microbiol.">
        <title>Vibrio caribbeanicus sp. nov., isolated from the marine sponge Scleritoderma cyanea.</title>
        <authorList>
            <person name="Hoffmann M."/>
            <person name="Monday S.R."/>
            <person name="Allard M.W."/>
            <person name="Strain E.A."/>
            <person name="Whittaker P."/>
            <person name="Naum M."/>
            <person name="McCarthy P.J."/>
            <person name="Lopez J.V."/>
            <person name="Fischer M."/>
            <person name="Brown E.W."/>
        </authorList>
    </citation>
    <scope>NUCLEOTIDE SEQUENCE [LARGE SCALE GENOMIC DNA]</scope>
    <source>
        <strain evidence="3 4">LMG 19158</strain>
    </source>
</reference>
<comment type="caution">
    <text evidence="3">The sequence shown here is derived from an EMBL/GenBank/DDBJ whole genome shotgun (WGS) entry which is preliminary data.</text>
</comment>
<organism evidence="3 4">
    <name type="scientific">Vibrio scophthalmi LMG 19158</name>
    <dbReference type="NCBI Taxonomy" id="870967"/>
    <lineage>
        <taxon>Bacteria</taxon>
        <taxon>Pseudomonadati</taxon>
        <taxon>Pseudomonadota</taxon>
        <taxon>Gammaproteobacteria</taxon>
        <taxon>Vibrionales</taxon>
        <taxon>Vibrionaceae</taxon>
        <taxon>Vibrio</taxon>
    </lineage>
</organism>
<dbReference type="eggNOG" id="COG4386">
    <property type="taxonomic scope" value="Bacteria"/>
</dbReference>
<dbReference type="AlphaFoldDB" id="F9RTC4"/>
<dbReference type="Proteomes" id="UP000004349">
    <property type="component" value="Unassembled WGS sequence"/>
</dbReference>
<name>F9RTC4_9VIBR</name>
<evidence type="ECO:0000256" key="1">
    <source>
        <dbReference type="ARBA" id="ARBA00008005"/>
    </source>
</evidence>
<evidence type="ECO:0000259" key="2">
    <source>
        <dbReference type="Pfam" id="PF17482"/>
    </source>
</evidence>
<comment type="similarity">
    <text evidence="1">Belongs to the myoviridae tail sheath protein family.</text>
</comment>
<proteinExistence type="inferred from homology"/>
<gene>
    <name evidence="3" type="ORF">VIS19158_08233</name>
</gene>
<feature type="non-terminal residue" evidence="3">
    <location>
        <position position="1"/>
    </location>
</feature>